<dbReference type="PANTHER" id="PTHR43300">
    <property type="entry name" value="ACETYLTRANSFERASE"/>
    <property type="match status" value="1"/>
</dbReference>
<dbReference type="CDD" id="cd03349">
    <property type="entry name" value="LbH_XAT"/>
    <property type="match status" value="1"/>
</dbReference>
<dbReference type="InterPro" id="IPR001451">
    <property type="entry name" value="Hexapep"/>
</dbReference>
<dbReference type="SUPFAM" id="SSF51161">
    <property type="entry name" value="Trimeric LpxA-like enzymes"/>
    <property type="match status" value="1"/>
</dbReference>
<dbReference type="STRING" id="299255.SAMN02745129_1579"/>
<dbReference type="EMBL" id="FQXG01000002">
    <property type="protein sequence ID" value="SHH24261.1"/>
    <property type="molecule type" value="Genomic_DNA"/>
</dbReference>
<evidence type="ECO:0000256" key="2">
    <source>
        <dbReference type="ARBA" id="ARBA00022679"/>
    </source>
</evidence>
<proteinExistence type="inferred from homology"/>
<sequence length="221" mass="24320">MDANTLYPIEGFTNTVLLKPLVAASEMSNVEVGEFSYYSDFDDPTRFLSDNVLYNYGFSGTKLRIGKYCAIAHGTRFIMADANHATRGVSTFPFAVFGGEWAQALPLEKYPFKQYRDIVVGNDVWLGYGVTVKPGVTIGDGAIIGSQSVVDRDIPPYSIAVGNPAKVVKLRFSEEEQLLLAELAWWDWSPEQVQEVIPILVRGDVASLHAHAIAEGLIKAK</sequence>
<gene>
    <name evidence="5" type="ORF">SAMN02745129_1579</name>
</gene>
<dbReference type="InterPro" id="IPR050179">
    <property type="entry name" value="Trans_hexapeptide_repeat"/>
</dbReference>
<dbReference type="OrthoDB" id="9815592at2"/>
<protein>
    <submittedName>
        <fullName evidence="5">Virginiamycin A acetyltransferase</fullName>
    </submittedName>
</protein>
<evidence type="ECO:0000256" key="4">
    <source>
        <dbReference type="ARBA" id="ARBA00023315"/>
    </source>
</evidence>
<evidence type="ECO:0000313" key="6">
    <source>
        <dbReference type="Proteomes" id="UP000184268"/>
    </source>
</evidence>
<organism evidence="5 6">
    <name type="scientific">Ferrimonas marina</name>
    <dbReference type="NCBI Taxonomy" id="299255"/>
    <lineage>
        <taxon>Bacteria</taxon>
        <taxon>Pseudomonadati</taxon>
        <taxon>Pseudomonadota</taxon>
        <taxon>Gammaproteobacteria</taxon>
        <taxon>Alteromonadales</taxon>
        <taxon>Ferrimonadaceae</taxon>
        <taxon>Ferrimonas</taxon>
    </lineage>
</organism>
<dbReference type="Proteomes" id="UP000184268">
    <property type="component" value="Unassembled WGS sequence"/>
</dbReference>
<dbReference type="PANTHER" id="PTHR43300:SF11">
    <property type="entry name" value="ACETYLTRANSFERASE RV3034C-RELATED"/>
    <property type="match status" value="1"/>
</dbReference>
<evidence type="ECO:0000256" key="3">
    <source>
        <dbReference type="ARBA" id="ARBA00022737"/>
    </source>
</evidence>
<dbReference type="GO" id="GO:0016746">
    <property type="term" value="F:acyltransferase activity"/>
    <property type="evidence" value="ECO:0007669"/>
    <property type="project" value="UniProtKB-KW"/>
</dbReference>
<dbReference type="InterPro" id="IPR018357">
    <property type="entry name" value="Hexapep_transf_CS"/>
</dbReference>
<evidence type="ECO:0000256" key="1">
    <source>
        <dbReference type="ARBA" id="ARBA00007274"/>
    </source>
</evidence>
<dbReference type="InterPro" id="IPR011004">
    <property type="entry name" value="Trimer_LpxA-like_sf"/>
</dbReference>
<comment type="similarity">
    <text evidence="1">Belongs to the transferase hexapeptide repeat family.</text>
</comment>
<keyword evidence="6" id="KW-1185">Reference proteome</keyword>
<accession>A0A1M5RDB5</accession>
<dbReference type="Gene3D" id="2.160.10.10">
    <property type="entry name" value="Hexapeptide repeat proteins"/>
    <property type="match status" value="1"/>
</dbReference>
<keyword evidence="2 5" id="KW-0808">Transferase</keyword>
<keyword evidence="4" id="KW-0012">Acyltransferase</keyword>
<dbReference type="PROSITE" id="PS00101">
    <property type="entry name" value="HEXAPEP_TRANSFERASES"/>
    <property type="match status" value="1"/>
</dbReference>
<name>A0A1M5RDB5_9GAMM</name>
<dbReference type="AlphaFoldDB" id="A0A1M5RDB5"/>
<dbReference type="RefSeq" id="WP_067657490.1">
    <property type="nucleotide sequence ID" value="NZ_FQXG01000002.1"/>
</dbReference>
<keyword evidence="3" id="KW-0677">Repeat</keyword>
<evidence type="ECO:0000313" key="5">
    <source>
        <dbReference type="EMBL" id="SHH24261.1"/>
    </source>
</evidence>
<reference evidence="6" key="1">
    <citation type="submission" date="2016-11" db="EMBL/GenBank/DDBJ databases">
        <authorList>
            <person name="Varghese N."/>
            <person name="Submissions S."/>
        </authorList>
    </citation>
    <scope>NUCLEOTIDE SEQUENCE [LARGE SCALE GENOMIC DNA]</scope>
    <source>
        <strain evidence="6">DSM 16917</strain>
    </source>
</reference>
<dbReference type="Pfam" id="PF00132">
    <property type="entry name" value="Hexapep"/>
    <property type="match status" value="1"/>
</dbReference>